<gene>
    <name evidence="3" type="ORF">TELCIR_09006</name>
</gene>
<dbReference type="CDD" id="cd00037">
    <property type="entry name" value="CLECT"/>
    <property type="match status" value="1"/>
</dbReference>
<sequence length="204" mass="23352">MLILYTILCIVFLHVSCEPCEDEWTFVARVHSCYLAPHHPLTWLGAEEYCQRAGANLVAVNSMKESHYVRLLADQHNPQFLTWIGLSREVNTTEAPFRWSDGSDVTYTFFREGEPSSFGNCVALSSSEDANGWMTIDCDYSQFFLCEKRASGPCSSSEPMRLFRSENDSVFVVFVTEDSFDLSRWRFTYDCVRKDGFGDEVLIP</sequence>
<keyword evidence="1" id="KW-0732">Signal</keyword>
<dbReference type="SUPFAM" id="SSF56436">
    <property type="entry name" value="C-type lectin-like"/>
    <property type="match status" value="1"/>
</dbReference>
<dbReference type="Pfam" id="PF00059">
    <property type="entry name" value="Lectin_C"/>
    <property type="match status" value="1"/>
</dbReference>
<protein>
    <submittedName>
        <fullName evidence="3">Lectin C-type domain protein</fullName>
    </submittedName>
</protein>
<dbReference type="InterPro" id="IPR050111">
    <property type="entry name" value="C-type_lectin/snaclec_domain"/>
</dbReference>
<dbReference type="PANTHER" id="PTHR22803">
    <property type="entry name" value="MANNOSE, PHOSPHOLIPASE, LECTIN RECEPTOR RELATED"/>
    <property type="match status" value="1"/>
</dbReference>
<accession>A0A2G9UG22</accession>
<dbReference type="EMBL" id="KZ346752">
    <property type="protein sequence ID" value="PIO69181.1"/>
    <property type="molecule type" value="Genomic_DNA"/>
</dbReference>
<dbReference type="Gene3D" id="3.10.100.10">
    <property type="entry name" value="Mannose-Binding Protein A, subunit A"/>
    <property type="match status" value="1"/>
</dbReference>
<name>A0A2G9UG22_TELCI</name>
<feature type="signal peptide" evidence="1">
    <location>
        <begin position="1"/>
        <end position="17"/>
    </location>
</feature>
<organism evidence="3 4">
    <name type="scientific">Teladorsagia circumcincta</name>
    <name type="common">Brown stomach worm</name>
    <name type="synonym">Ostertagia circumcincta</name>
    <dbReference type="NCBI Taxonomy" id="45464"/>
    <lineage>
        <taxon>Eukaryota</taxon>
        <taxon>Metazoa</taxon>
        <taxon>Ecdysozoa</taxon>
        <taxon>Nematoda</taxon>
        <taxon>Chromadorea</taxon>
        <taxon>Rhabditida</taxon>
        <taxon>Rhabditina</taxon>
        <taxon>Rhabditomorpha</taxon>
        <taxon>Strongyloidea</taxon>
        <taxon>Trichostrongylidae</taxon>
        <taxon>Teladorsagia</taxon>
    </lineage>
</organism>
<keyword evidence="4" id="KW-1185">Reference proteome</keyword>
<dbReference type="Proteomes" id="UP000230423">
    <property type="component" value="Unassembled WGS sequence"/>
</dbReference>
<evidence type="ECO:0000259" key="2">
    <source>
        <dbReference type="PROSITE" id="PS50041"/>
    </source>
</evidence>
<dbReference type="PROSITE" id="PS50041">
    <property type="entry name" value="C_TYPE_LECTIN_2"/>
    <property type="match status" value="1"/>
</dbReference>
<feature type="chain" id="PRO_5013546927" evidence="1">
    <location>
        <begin position="18"/>
        <end position="204"/>
    </location>
</feature>
<dbReference type="InterPro" id="IPR016186">
    <property type="entry name" value="C-type_lectin-like/link_sf"/>
</dbReference>
<dbReference type="InterPro" id="IPR001304">
    <property type="entry name" value="C-type_lectin-like"/>
</dbReference>
<reference evidence="3 4" key="1">
    <citation type="submission" date="2015-09" db="EMBL/GenBank/DDBJ databases">
        <title>Draft genome of the parasitic nematode Teladorsagia circumcincta isolate WARC Sus (inbred).</title>
        <authorList>
            <person name="Mitreva M."/>
        </authorList>
    </citation>
    <scope>NUCLEOTIDE SEQUENCE [LARGE SCALE GENOMIC DNA]</scope>
    <source>
        <strain evidence="3 4">S</strain>
    </source>
</reference>
<evidence type="ECO:0000313" key="3">
    <source>
        <dbReference type="EMBL" id="PIO69181.1"/>
    </source>
</evidence>
<evidence type="ECO:0000256" key="1">
    <source>
        <dbReference type="SAM" id="SignalP"/>
    </source>
</evidence>
<dbReference type="SMART" id="SM00034">
    <property type="entry name" value="CLECT"/>
    <property type="match status" value="1"/>
</dbReference>
<feature type="domain" description="C-type lectin" evidence="2">
    <location>
        <begin position="33"/>
        <end position="147"/>
    </location>
</feature>
<evidence type="ECO:0000313" key="4">
    <source>
        <dbReference type="Proteomes" id="UP000230423"/>
    </source>
</evidence>
<proteinExistence type="predicted"/>
<dbReference type="OrthoDB" id="5866178at2759"/>
<dbReference type="AlphaFoldDB" id="A0A2G9UG22"/>
<dbReference type="InterPro" id="IPR016187">
    <property type="entry name" value="CTDL_fold"/>
</dbReference>